<dbReference type="AlphaFoldDB" id="A0A376LBJ0"/>
<evidence type="ECO:0000313" key="3">
    <source>
        <dbReference type="Proteomes" id="UP000254877"/>
    </source>
</evidence>
<proteinExistence type="predicted"/>
<evidence type="ECO:0000313" key="2">
    <source>
        <dbReference type="EMBL" id="STF41673.1"/>
    </source>
</evidence>
<keyword evidence="1" id="KW-1133">Transmembrane helix</keyword>
<keyword evidence="1" id="KW-0812">Transmembrane</keyword>
<dbReference type="Proteomes" id="UP000254877">
    <property type="component" value="Unassembled WGS sequence"/>
</dbReference>
<sequence>MKGFPIAHIFHPSIPPMHAVVNNHNRNIDYWTVKRKFAEIVSTNDVNKIYSISNELRRVLSAITALNFYQGDVPSVMIRIQPENMSPFIIDISTGEHDDYIIQTLDVGTFAPFGEQCTCSAVNKKELECIKETISKYCAKFTRKEAILPPLRILIKHPFLQIVGKFSFFHPIILIMIFIDYL</sequence>
<gene>
    <name evidence="2" type="primary">yhaB</name>
    <name evidence="2" type="ORF">NCTC7928_02281</name>
</gene>
<name>A0A376LBJ0_ECOLX</name>
<dbReference type="EMBL" id="UGAB01000002">
    <property type="protein sequence ID" value="STF41673.1"/>
    <property type="molecule type" value="Genomic_DNA"/>
</dbReference>
<protein>
    <submittedName>
        <fullName evidence="2">Protein</fullName>
    </submittedName>
</protein>
<feature type="transmembrane region" description="Helical" evidence="1">
    <location>
        <begin position="159"/>
        <end position="179"/>
    </location>
</feature>
<accession>A0A376LBJ0</accession>
<evidence type="ECO:0000256" key="1">
    <source>
        <dbReference type="SAM" id="Phobius"/>
    </source>
</evidence>
<reference evidence="2 3" key="1">
    <citation type="submission" date="2018-06" db="EMBL/GenBank/DDBJ databases">
        <authorList>
            <consortium name="Pathogen Informatics"/>
            <person name="Doyle S."/>
        </authorList>
    </citation>
    <scope>NUCLEOTIDE SEQUENCE [LARGE SCALE GENOMIC DNA]</scope>
    <source>
        <strain evidence="2 3">NCTC7928</strain>
    </source>
</reference>
<organism evidence="2 3">
    <name type="scientific">Escherichia coli</name>
    <dbReference type="NCBI Taxonomy" id="562"/>
    <lineage>
        <taxon>Bacteria</taxon>
        <taxon>Pseudomonadati</taxon>
        <taxon>Pseudomonadota</taxon>
        <taxon>Gammaproteobacteria</taxon>
        <taxon>Enterobacterales</taxon>
        <taxon>Enterobacteriaceae</taxon>
        <taxon>Escherichia</taxon>
    </lineage>
</organism>
<keyword evidence="1" id="KW-0472">Membrane</keyword>